<sequence>MTPFGQKMRSLRDAKGVTQKQMADALGVSGAYLSALEHGNRGRPGSGMIMQICDYFGLIWDDSEELKRLARLSHPRVTVDTAGMSPRATELANELADCIGSLDEQTLQWILDEIRAHKGSALTVRHVPHAQ</sequence>
<organism evidence="2 3">
    <name type="scientific">Magnetovibrio blakemorei</name>
    <dbReference type="NCBI Taxonomy" id="28181"/>
    <lineage>
        <taxon>Bacteria</taxon>
        <taxon>Pseudomonadati</taxon>
        <taxon>Pseudomonadota</taxon>
        <taxon>Alphaproteobacteria</taxon>
        <taxon>Rhodospirillales</taxon>
        <taxon>Magnetovibrionaceae</taxon>
        <taxon>Magnetovibrio</taxon>
    </lineage>
</organism>
<dbReference type="SMART" id="SM00530">
    <property type="entry name" value="HTH_XRE"/>
    <property type="match status" value="1"/>
</dbReference>
<accession>A0A1E5Q436</accession>
<dbReference type="AlphaFoldDB" id="A0A1E5Q436"/>
<dbReference type="STRING" id="28181.BEN30_16505"/>
<evidence type="ECO:0000259" key="1">
    <source>
        <dbReference type="PROSITE" id="PS50943"/>
    </source>
</evidence>
<dbReference type="InterPro" id="IPR010982">
    <property type="entry name" value="Lambda_DNA-bd_dom_sf"/>
</dbReference>
<dbReference type="GO" id="GO:0003677">
    <property type="term" value="F:DNA binding"/>
    <property type="evidence" value="ECO:0007669"/>
    <property type="project" value="InterPro"/>
</dbReference>
<name>A0A1E5Q436_9PROT</name>
<dbReference type="InterPro" id="IPR001387">
    <property type="entry name" value="Cro/C1-type_HTH"/>
</dbReference>
<dbReference type="Proteomes" id="UP000095347">
    <property type="component" value="Unassembled WGS sequence"/>
</dbReference>
<dbReference type="Pfam" id="PF13560">
    <property type="entry name" value="HTH_31"/>
    <property type="match status" value="1"/>
</dbReference>
<evidence type="ECO:0000313" key="2">
    <source>
        <dbReference type="EMBL" id="OEJ64410.1"/>
    </source>
</evidence>
<proteinExistence type="predicted"/>
<dbReference type="RefSeq" id="WP_069959263.1">
    <property type="nucleotide sequence ID" value="NZ_MCGG01000071.1"/>
</dbReference>
<dbReference type="PROSITE" id="PS50943">
    <property type="entry name" value="HTH_CROC1"/>
    <property type="match status" value="1"/>
</dbReference>
<dbReference type="EMBL" id="MCGG01000071">
    <property type="protein sequence ID" value="OEJ64410.1"/>
    <property type="molecule type" value="Genomic_DNA"/>
</dbReference>
<gene>
    <name evidence="2" type="ORF">BEN30_16505</name>
</gene>
<comment type="caution">
    <text evidence="2">The sequence shown here is derived from an EMBL/GenBank/DDBJ whole genome shotgun (WGS) entry which is preliminary data.</text>
</comment>
<dbReference type="OrthoDB" id="9809730at2"/>
<dbReference type="Gene3D" id="1.10.260.40">
    <property type="entry name" value="lambda repressor-like DNA-binding domains"/>
    <property type="match status" value="1"/>
</dbReference>
<keyword evidence="3" id="KW-1185">Reference proteome</keyword>
<reference evidence="3" key="1">
    <citation type="submission" date="2016-07" db="EMBL/GenBank/DDBJ databases">
        <authorList>
            <person name="Florea S."/>
            <person name="Webb J.S."/>
            <person name="Jaromczyk J."/>
            <person name="Schardl C.L."/>
        </authorList>
    </citation>
    <scope>NUCLEOTIDE SEQUENCE [LARGE SCALE GENOMIC DNA]</scope>
    <source>
        <strain evidence="3">MV-1</strain>
    </source>
</reference>
<protein>
    <submittedName>
        <fullName evidence="2">Transcriptional regulator</fullName>
    </submittedName>
</protein>
<evidence type="ECO:0000313" key="3">
    <source>
        <dbReference type="Proteomes" id="UP000095347"/>
    </source>
</evidence>
<dbReference type="CDD" id="cd00093">
    <property type="entry name" value="HTH_XRE"/>
    <property type="match status" value="1"/>
</dbReference>
<feature type="domain" description="HTH cro/C1-type" evidence="1">
    <location>
        <begin position="8"/>
        <end position="66"/>
    </location>
</feature>
<dbReference type="SUPFAM" id="SSF47413">
    <property type="entry name" value="lambda repressor-like DNA-binding domains"/>
    <property type="match status" value="1"/>
</dbReference>